<dbReference type="SUPFAM" id="SSF55874">
    <property type="entry name" value="ATPase domain of HSP90 chaperone/DNA topoisomerase II/histidine kinase"/>
    <property type="match status" value="1"/>
</dbReference>
<evidence type="ECO:0000313" key="14">
    <source>
        <dbReference type="EMBL" id="GAA0406002.1"/>
    </source>
</evidence>
<keyword evidence="2" id="KW-1003">Cell membrane</keyword>
<dbReference type="PANTHER" id="PTHR34220:SF11">
    <property type="entry name" value="SENSOR PROTEIN KINASE HPTS"/>
    <property type="match status" value="1"/>
</dbReference>
<comment type="subcellular location">
    <subcellularLocation>
        <location evidence="1">Cell membrane</location>
        <topology evidence="1">Multi-pass membrane protein</topology>
    </subcellularLocation>
</comment>
<feature type="transmembrane region" description="Helical" evidence="12">
    <location>
        <begin position="293"/>
        <end position="315"/>
    </location>
</feature>
<evidence type="ECO:0000256" key="2">
    <source>
        <dbReference type="ARBA" id="ARBA00022475"/>
    </source>
</evidence>
<evidence type="ECO:0000256" key="5">
    <source>
        <dbReference type="ARBA" id="ARBA00022692"/>
    </source>
</evidence>
<evidence type="ECO:0000256" key="6">
    <source>
        <dbReference type="ARBA" id="ARBA00022741"/>
    </source>
</evidence>
<sequence length="599" mass="68180">MKFRSIRTRLIQFMLFATIIPLTLSLVITLLHTRESVKEQTVNENIRLIYQGKTNLDNYLSGINRASLSVYSDQHFLRNLALRPNDYMVLSEIYTTLQSIQVTTPDIHQVYLHNNLTNQSTLITSSSPQRAYRSEAYRNIEQFGQGVTAIESVHPLHSYGFPTSPSNYTDRKVITLYRSIVNVPDTKQLALLAIDIKLDGIDAICDQLYENSSENLYLIDDRGNVIYSQNEEEIGGPMPNSKIISMIKQHGEQGYFDDTDAMNIFERLDTSFASWILVKQIPHTTLYQQSNQLVSINAIIAVLALFTVIIGTLFISIRITRPIKQLTNYINVVQAGNLDVDIQVTSTDEIGILSRRFRQMMDTINNLILKEYRLELANKTNQLKALQAQIDPHFLYNSLQSIGTLALHHKVPRIYKLLSSLASIMRYNMRTGEAMVTLGDEVKHLELYLDLQKERFGDQLEVEWNIDPDSLSCRVPKMILQPIAENYFKHGMELYQEAGKLSIATHRVDDQRVTIVIKNNGASIELARLSELQSMLQQTGENSDLEDGESIGLRNVLMRLQLYSDNRSSLSIGNLQPHGIIVTLEIITLGRDTHEGTDR</sequence>
<gene>
    <name evidence="14" type="ORF">GCM10008933_40340</name>
</gene>
<evidence type="ECO:0000259" key="13">
    <source>
        <dbReference type="PROSITE" id="PS50885"/>
    </source>
</evidence>
<dbReference type="Pfam" id="PF00672">
    <property type="entry name" value="HAMP"/>
    <property type="match status" value="1"/>
</dbReference>
<dbReference type="Gene3D" id="1.10.8.500">
    <property type="entry name" value="HAMP domain in histidine kinase"/>
    <property type="match status" value="1"/>
</dbReference>
<dbReference type="Gene3D" id="3.30.450.20">
    <property type="entry name" value="PAS domain"/>
    <property type="match status" value="1"/>
</dbReference>
<protein>
    <submittedName>
        <fullName evidence="14">Sensor histidine kinase</fullName>
    </submittedName>
</protein>
<name>A0ABP3IJE5_9BACL</name>
<proteinExistence type="predicted"/>
<evidence type="ECO:0000313" key="15">
    <source>
        <dbReference type="Proteomes" id="UP001500340"/>
    </source>
</evidence>
<evidence type="ECO:0000256" key="11">
    <source>
        <dbReference type="ARBA" id="ARBA00023136"/>
    </source>
</evidence>
<dbReference type="PROSITE" id="PS50885">
    <property type="entry name" value="HAMP"/>
    <property type="match status" value="1"/>
</dbReference>
<dbReference type="EMBL" id="BAAACX010000018">
    <property type="protein sequence ID" value="GAA0406002.1"/>
    <property type="molecule type" value="Genomic_DNA"/>
</dbReference>
<keyword evidence="10" id="KW-0902">Two-component regulatory system</keyword>
<keyword evidence="5 12" id="KW-0812">Transmembrane</keyword>
<accession>A0ABP3IJE5</accession>
<dbReference type="InterPro" id="IPR036890">
    <property type="entry name" value="HATPase_C_sf"/>
</dbReference>
<evidence type="ECO:0000256" key="1">
    <source>
        <dbReference type="ARBA" id="ARBA00004651"/>
    </source>
</evidence>
<dbReference type="InterPro" id="IPR003660">
    <property type="entry name" value="HAMP_dom"/>
</dbReference>
<feature type="domain" description="HAMP" evidence="13">
    <location>
        <begin position="317"/>
        <end position="369"/>
    </location>
</feature>
<evidence type="ECO:0000256" key="12">
    <source>
        <dbReference type="SAM" id="Phobius"/>
    </source>
</evidence>
<dbReference type="Gene3D" id="3.30.565.10">
    <property type="entry name" value="Histidine kinase-like ATPase, C-terminal domain"/>
    <property type="match status" value="1"/>
</dbReference>
<dbReference type="GO" id="GO:0016301">
    <property type="term" value="F:kinase activity"/>
    <property type="evidence" value="ECO:0007669"/>
    <property type="project" value="UniProtKB-KW"/>
</dbReference>
<keyword evidence="6" id="KW-0547">Nucleotide-binding</keyword>
<evidence type="ECO:0000256" key="4">
    <source>
        <dbReference type="ARBA" id="ARBA00022679"/>
    </source>
</evidence>
<dbReference type="InterPro" id="IPR010559">
    <property type="entry name" value="Sig_transdc_His_kin_internal"/>
</dbReference>
<evidence type="ECO:0000256" key="8">
    <source>
        <dbReference type="ARBA" id="ARBA00022840"/>
    </source>
</evidence>
<keyword evidence="9 12" id="KW-1133">Transmembrane helix</keyword>
<comment type="caution">
    <text evidence="14">The sequence shown here is derived from an EMBL/GenBank/DDBJ whole genome shotgun (WGS) entry which is preliminary data.</text>
</comment>
<evidence type="ECO:0000256" key="3">
    <source>
        <dbReference type="ARBA" id="ARBA00022553"/>
    </source>
</evidence>
<dbReference type="SUPFAM" id="SSF158472">
    <property type="entry name" value="HAMP domain-like"/>
    <property type="match status" value="1"/>
</dbReference>
<dbReference type="RefSeq" id="WP_343864261.1">
    <property type="nucleotide sequence ID" value="NZ_BAAACX010000018.1"/>
</dbReference>
<dbReference type="SMART" id="SM00304">
    <property type="entry name" value="HAMP"/>
    <property type="match status" value="1"/>
</dbReference>
<evidence type="ECO:0000256" key="7">
    <source>
        <dbReference type="ARBA" id="ARBA00022777"/>
    </source>
</evidence>
<keyword evidence="3" id="KW-0597">Phosphoprotein</keyword>
<organism evidence="14 15">
    <name type="scientific">Paenibacillus motobuensis</name>
    <dbReference type="NCBI Taxonomy" id="295324"/>
    <lineage>
        <taxon>Bacteria</taxon>
        <taxon>Bacillati</taxon>
        <taxon>Bacillota</taxon>
        <taxon>Bacilli</taxon>
        <taxon>Bacillales</taxon>
        <taxon>Paenibacillaceae</taxon>
        <taxon>Paenibacillus</taxon>
    </lineage>
</organism>
<keyword evidence="4" id="KW-0808">Transferase</keyword>
<evidence type="ECO:0000256" key="9">
    <source>
        <dbReference type="ARBA" id="ARBA00022989"/>
    </source>
</evidence>
<keyword evidence="7 14" id="KW-0418">Kinase</keyword>
<keyword evidence="8" id="KW-0067">ATP-binding</keyword>
<dbReference type="CDD" id="cd06225">
    <property type="entry name" value="HAMP"/>
    <property type="match status" value="1"/>
</dbReference>
<keyword evidence="15" id="KW-1185">Reference proteome</keyword>
<dbReference type="Proteomes" id="UP001500340">
    <property type="component" value="Unassembled WGS sequence"/>
</dbReference>
<dbReference type="Pfam" id="PF06580">
    <property type="entry name" value="His_kinase"/>
    <property type="match status" value="1"/>
</dbReference>
<reference evidence="15" key="1">
    <citation type="journal article" date="2019" name="Int. J. Syst. Evol. Microbiol.">
        <title>The Global Catalogue of Microorganisms (GCM) 10K type strain sequencing project: providing services to taxonomists for standard genome sequencing and annotation.</title>
        <authorList>
            <consortium name="The Broad Institute Genomics Platform"/>
            <consortium name="The Broad Institute Genome Sequencing Center for Infectious Disease"/>
            <person name="Wu L."/>
            <person name="Ma J."/>
        </authorList>
    </citation>
    <scope>NUCLEOTIDE SEQUENCE [LARGE SCALE GENOMIC DNA]</scope>
    <source>
        <strain evidence="15">JCM 12774</strain>
    </source>
</reference>
<evidence type="ECO:0000256" key="10">
    <source>
        <dbReference type="ARBA" id="ARBA00023012"/>
    </source>
</evidence>
<dbReference type="InterPro" id="IPR050640">
    <property type="entry name" value="Bact_2-comp_sensor_kinase"/>
</dbReference>
<keyword evidence="11 12" id="KW-0472">Membrane</keyword>
<dbReference type="PANTHER" id="PTHR34220">
    <property type="entry name" value="SENSOR HISTIDINE KINASE YPDA"/>
    <property type="match status" value="1"/>
</dbReference>